<reference evidence="7" key="1">
    <citation type="submission" date="2012-06" db="EMBL/GenBank/DDBJ databases">
        <title>The genome sequence of Coniosporium apollinis CBS 100218.</title>
        <authorList>
            <consortium name="The Broad Institute Genome Sequencing Platform"/>
            <person name="Cuomo C."/>
            <person name="Gorbushina A."/>
            <person name="Noack S."/>
            <person name="Walker B."/>
            <person name="Young S.K."/>
            <person name="Zeng Q."/>
            <person name="Gargeya S."/>
            <person name="Fitzgerald M."/>
            <person name="Haas B."/>
            <person name="Abouelleil A."/>
            <person name="Alvarado L."/>
            <person name="Arachchi H.M."/>
            <person name="Berlin A.M."/>
            <person name="Chapman S.B."/>
            <person name="Goldberg J."/>
            <person name="Griggs A."/>
            <person name="Gujja S."/>
            <person name="Hansen M."/>
            <person name="Howarth C."/>
            <person name="Imamovic A."/>
            <person name="Larimer J."/>
            <person name="McCowan C."/>
            <person name="Montmayeur A."/>
            <person name="Murphy C."/>
            <person name="Neiman D."/>
            <person name="Pearson M."/>
            <person name="Priest M."/>
            <person name="Roberts A."/>
            <person name="Saif S."/>
            <person name="Shea T."/>
            <person name="Sisk P."/>
            <person name="Sykes S."/>
            <person name="Wortman J."/>
            <person name="Nusbaum C."/>
            <person name="Birren B."/>
        </authorList>
    </citation>
    <scope>NUCLEOTIDE SEQUENCE [LARGE SCALE GENOMIC DNA]</scope>
    <source>
        <strain evidence="7">CBS 100218</strain>
    </source>
</reference>
<feature type="compositionally biased region" description="Acidic residues" evidence="3">
    <location>
        <begin position="404"/>
        <end position="430"/>
    </location>
</feature>
<dbReference type="OrthoDB" id="2959108at2759"/>
<feature type="domain" description="XPG N-terminal" evidence="5">
    <location>
        <begin position="8"/>
        <end position="99"/>
    </location>
</feature>
<name>R7Z5C8_CONA1</name>
<keyword evidence="1" id="KW-0540">Nuclease</keyword>
<sequence>MKQLWVSMGNIYKEIGPGQRVALCKLAVEHFEKHGRPFRLAIDISIWLFQIQSGKGGTNPALRTFYYRLLRLITLDIHPLFVFDGPNKPPFKRNRRVGGGANVKVSSIPEFLAKQLLKHFGLPYHHAPGEAEAECALLQREGVVDAVLSEDVDTLMFGSDITLRSWSAEGKGKVPTHVNLYDARVTKEKSGLDREGMVLVALMSGGDYIPEGIPGCGPKLAIEAARAGFGKSLCDIKQGRREELRAWREKLCHELKTNESKFFKQKKSKLVLPDDFPSSEVLGYYTHPAISSKEKVELLRAKLKWDQQIDYAALRTFTADAFEWLNLGGARRFIRNIAPAMLVRELRMRGERGDAGSDDMDQIQEREARLVAKIHGRRSHATTDSVPELRISFKPIDLVPIDLEVEPPDDIPEGAGEDSEDEVASLENDGDAPSGTQAARKRGPSTYDPTVSEKIWILETYVKVGVPLKVQDWEENFRSPKKLLAMRRAERPAASRATKGKKKQAQDDMQTGTIMQYTRVTKPGSSSPRPPSRPSNSQETVLAKPQTVPDRPSKSRSPAPTFRLPRACPPSPKRDTQMNIIELLSSPEVEECSRVGSKPQQETNNLAGWDLPPTVTKRRRSPFSRSKTLPADPSHHPLLDTRPSTPPLFVYAMDITSSSPLPSPSASQSLRFKRPKTGLNNLPAPQISTLSAGCPQQRGAALLLSPTSNQLRQQTLPDCIRRSQSATPTKPRPRRPGPELPPESLDPARVPAAKPLRFDFTAAETDLTDSPFAARVQPPPKRRTSPPPSRATSPNDHPNALEIEELDELDLSGLPPVALPNPPPKPAPAAKAPRSGRTKPAKPIPPSIQAASEAYPTSTNSEPLRQQTATTSRPVSAAQAKRQPKQAIQLRASLEGAWRLVDAEVLDLSGAAEVPLSHAPTPARRTDSGDSGYGTSRPTAMTTAAKRREKGETGEMAKGAGIKERERPAEWRLSGVECLDLTGV</sequence>
<dbReference type="EMBL" id="JH767613">
    <property type="protein sequence ID" value="EON69400.1"/>
    <property type="molecule type" value="Genomic_DNA"/>
</dbReference>
<evidence type="ECO:0000259" key="5">
    <source>
        <dbReference type="SMART" id="SM00485"/>
    </source>
</evidence>
<feature type="region of interest" description="Disordered" evidence="3">
    <location>
        <begin position="404"/>
        <end position="448"/>
    </location>
</feature>
<dbReference type="SMART" id="SM00484">
    <property type="entry name" value="XPGI"/>
    <property type="match status" value="1"/>
</dbReference>
<keyword evidence="7" id="KW-1185">Reference proteome</keyword>
<feature type="region of interest" description="Disordered" evidence="3">
    <location>
        <begin position="915"/>
        <end position="966"/>
    </location>
</feature>
<dbReference type="eggNOG" id="KOG2519">
    <property type="taxonomic scope" value="Eukaryota"/>
</dbReference>
<evidence type="ECO:0000256" key="2">
    <source>
        <dbReference type="ARBA" id="ARBA00022801"/>
    </source>
</evidence>
<dbReference type="SUPFAM" id="SSF88723">
    <property type="entry name" value="PIN domain-like"/>
    <property type="match status" value="1"/>
</dbReference>
<feature type="domain" description="XPG-I" evidence="4">
    <location>
        <begin position="118"/>
        <end position="194"/>
    </location>
</feature>
<dbReference type="STRING" id="1168221.R7Z5C8"/>
<evidence type="ECO:0000256" key="3">
    <source>
        <dbReference type="SAM" id="MobiDB-lite"/>
    </source>
</evidence>
<organism evidence="6 7">
    <name type="scientific">Coniosporium apollinis (strain CBS 100218)</name>
    <name type="common">Rock-inhabiting black yeast</name>
    <dbReference type="NCBI Taxonomy" id="1168221"/>
    <lineage>
        <taxon>Eukaryota</taxon>
        <taxon>Fungi</taxon>
        <taxon>Dikarya</taxon>
        <taxon>Ascomycota</taxon>
        <taxon>Pezizomycotina</taxon>
        <taxon>Dothideomycetes</taxon>
        <taxon>Dothideomycetes incertae sedis</taxon>
        <taxon>Coniosporium</taxon>
    </lineage>
</organism>
<dbReference type="Gene3D" id="3.40.50.1010">
    <property type="entry name" value="5'-nuclease"/>
    <property type="match status" value="2"/>
</dbReference>
<dbReference type="RefSeq" id="XP_007784717.1">
    <property type="nucleotide sequence ID" value="XM_007786527.1"/>
</dbReference>
<accession>R7Z5C8</accession>
<dbReference type="InterPro" id="IPR006086">
    <property type="entry name" value="XPG-I_dom"/>
</dbReference>
<evidence type="ECO:0000259" key="4">
    <source>
        <dbReference type="SMART" id="SM00484"/>
    </source>
</evidence>
<dbReference type="InterPro" id="IPR041177">
    <property type="entry name" value="GEN1_C"/>
</dbReference>
<evidence type="ECO:0000313" key="6">
    <source>
        <dbReference type="EMBL" id="EON69400.1"/>
    </source>
</evidence>
<feature type="region of interest" description="Disordered" evidence="3">
    <location>
        <begin position="484"/>
        <end position="684"/>
    </location>
</feature>
<feature type="compositionally biased region" description="Pro residues" evidence="3">
    <location>
        <begin position="817"/>
        <end position="827"/>
    </location>
</feature>
<feature type="compositionally biased region" description="Low complexity" evidence="3">
    <location>
        <begin position="657"/>
        <end position="669"/>
    </location>
</feature>
<protein>
    <recommendedName>
        <fullName evidence="8">XPG-I domain-containing protein</fullName>
    </recommendedName>
</protein>
<dbReference type="CDD" id="cd09870">
    <property type="entry name" value="PIN_YEN1"/>
    <property type="match status" value="1"/>
</dbReference>
<dbReference type="InterPro" id="IPR006084">
    <property type="entry name" value="XPG/Rad2"/>
</dbReference>
<dbReference type="PANTHER" id="PTHR11081:SF75">
    <property type="entry name" value="ENDONUCLEASE, PUTATIVE (AFU_ORTHOLOGUE AFUA_3G13260)-RELATED"/>
    <property type="match status" value="1"/>
</dbReference>
<dbReference type="Pfam" id="PF18380">
    <property type="entry name" value="GEN1_C"/>
    <property type="match status" value="1"/>
</dbReference>
<dbReference type="HOGENOM" id="CLU_007575_0_0_1"/>
<feature type="compositionally biased region" description="Polar residues" evidence="3">
    <location>
        <begin position="715"/>
        <end position="728"/>
    </location>
</feature>
<dbReference type="SUPFAM" id="SSF47807">
    <property type="entry name" value="5' to 3' exonuclease, C-terminal subdomain"/>
    <property type="match status" value="1"/>
</dbReference>
<evidence type="ECO:0000313" key="7">
    <source>
        <dbReference type="Proteomes" id="UP000016924"/>
    </source>
</evidence>
<feature type="region of interest" description="Disordered" evidence="3">
    <location>
        <begin position="715"/>
        <end position="886"/>
    </location>
</feature>
<dbReference type="InterPro" id="IPR029060">
    <property type="entry name" value="PIN-like_dom_sf"/>
</dbReference>
<dbReference type="PANTHER" id="PTHR11081">
    <property type="entry name" value="FLAP ENDONUCLEASE FAMILY MEMBER"/>
    <property type="match status" value="1"/>
</dbReference>
<feature type="compositionally biased region" description="Polar residues" evidence="3">
    <location>
        <begin position="507"/>
        <end position="519"/>
    </location>
</feature>
<dbReference type="SMART" id="SM00485">
    <property type="entry name" value="XPGN"/>
    <property type="match status" value="1"/>
</dbReference>
<gene>
    <name evidence="6" type="ORF">W97_08660</name>
</gene>
<dbReference type="GO" id="GO:0008821">
    <property type="term" value="F:crossover junction DNA endonuclease activity"/>
    <property type="evidence" value="ECO:0007669"/>
    <property type="project" value="InterPro"/>
</dbReference>
<dbReference type="PRINTS" id="PR00853">
    <property type="entry name" value="XPGRADSUPER"/>
</dbReference>
<dbReference type="CDD" id="cd09906">
    <property type="entry name" value="H3TH_YEN1"/>
    <property type="match status" value="1"/>
</dbReference>
<feature type="compositionally biased region" description="Polar residues" evidence="3">
    <location>
        <begin position="855"/>
        <end position="874"/>
    </location>
</feature>
<dbReference type="AlphaFoldDB" id="R7Z5C8"/>
<dbReference type="Pfam" id="PF00867">
    <property type="entry name" value="XPG_I"/>
    <property type="match status" value="1"/>
</dbReference>
<dbReference type="FunFam" id="3.40.50.1010:FF:000037">
    <property type="entry name" value="Rad2-like endonuclease, putative (AFU_orthologue AFUA_3G13260)"/>
    <property type="match status" value="1"/>
</dbReference>
<dbReference type="Pfam" id="PF00752">
    <property type="entry name" value="XPG_N"/>
    <property type="match status" value="1"/>
</dbReference>
<keyword evidence="2" id="KW-0378">Hydrolase</keyword>
<dbReference type="GO" id="GO:0017108">
    <property type="term" value="F:5'-flap endonuclease activity"/>
    <property type="evidence" value="ECO:0007669"/>
    <property type="project" value="TreeGrafter"/>
</dbReference>
<proteinExistence type="predicted"/>
<dbReference type="Gene3D" id="1.10.150.20">
    <property type="entry name" value="5' to 3' exonuclease, C-terminal subdomain"/>
    <property type="match status" value="1"/>
</dbReference>
<evidence type="ECO:0008006" key="8">
    <source>
        <dbReference type="Google" id="ProtNLM"/>
    </source>
</evidence>
<dbReference type="OMA" id="TQCHASA"/>
<dbReference type="InterPro" id="IPR036279">
    <property type="entry name" value="5-3_exonuclease_C_sf"/>
</dbReference>
<dbReference type="Proteomes" id="UP000016924">
    <property type="component" value="Unassembled WGS sequence"/>
</dbReference>
<dbReference type="GeneID" id="19905971"/>
<dbReference type="GO" id="GO:0006281">
    <property type="term" value="P:DNA repair"/>
    <property type="evidence" value="ECO:0007669"/>
    <property type="project" value="UniProtKB-ARBA"/>
</dbReference>
<dbReference type="InterPro" id="IPR006085">
    <property type="entry name" value="XPG_DNA_repair_N"/>
</dbReference>
<feature type="compositionally biased region" description="Basic and acidic residues" evidence="3">
    <location>
        <begin position="949"/>
        <end position="966"/>
    </location>
</feature>
<dbReference type="InterPro" id="IPR037316">
    <property type="entry name" value="Yen1_H3TH"/>
</dbReference>
<feature type="compositionally biased region" description="Polar residues" evidence="3">
    <location>
        <begin position="933"/>
        <end position="942"/>
    </location>
</feature>
<evidence type="ECO:0000256" key="1">
    <source>
        <dbReference type="ARBA" id="ARBA00022722"/>
    </source>
</evidence>